<dbReference type="GO" id="GO:0005789">
    <property type="term" value="C:endoplasmic reticulum membrane"/>
    <property type="evidence" value="ECO:0007669"/>
    <property type="project" value="TreeGrafter"/>
</dbReference>
<comment type="caution">
    <text evidence="2">The sequence shown here is derived from an EMBL/GenBank/DDBJ whole genome shotgun (WGS) entry which is preliminary data.</text>
</comment>
<evidence type="ECO:0000313" key="2">
    <source>
        <dbReference type="EMBL" id="KAJ8782610.1"/>
    </source>
</evidence>
<dbReference type="InterPro" id="IPR039751">
    <property type="entry name" value="HERPUD1/2"/>
</dbReference>
<feature type="compositionally biased region" description="Basic and acidic residues" evidence="1">
    <location>
        <begin position="54"/>
        <end position="66"/>
    </location>
</feature>
<dbReference type="GO" id="GO:0044325">
    <property type="term" value="F:transmembrane transporter binding"/>
    <property type="evidence" value="ECO:0007669"/>
    <property type="project" value="TreeGrafter"/>
</dbReference>
<gene>
    <name evidence="2" type="ORF">J1605_000589</name>
</gene>
<dbReference type="AlphaFoldDB" id="A0AB34GVV4"/>
<organism evidence="2 3">
    <name type="scientific">Eschrichtius robustus</name>
    <name type="common">California gray whale</name>
    <name type="synonym">Eschrichtius gibbosus</name>
    <dbReference type="NCBI Taxonomy" id="9764"/>
    <lineage>
        <taxon>Eukaryota</taxon>
        <taxon>Metazoa</taxon>
        <taxon>Chordata</taxon>
        <taxon>Craniata</taxon>
        <taxon>Vertebrata</taxon>
        <taxon>Euteleostomi</taxon>
        <taxon>Mammalia</taxon>
        <taxon>Eutheria</taxon>
        <taxon>Laurasiatheria</taxon>
        <taxon>Artiodactyla</taxon>
        <taxon>Whippomorpha</taxon>
        <taxon>Cetacea</taxon>
        <taxon>Mysticeti</taxon>
        <taxon>Eschrichtiidae</taxon>
        <taxon>Eschrichtius</taxon>
    </lineage>
</organism>
<dbReference type="Proteomes" id="UP001159641">
    <property type="component" value="Unassembled WGS sequence"/>
</dbReference>
<reference evidence="2 3" key="1">
    <citation type="submission" date="2022-11" db="EMBL/GenBank/DDBJ databases">
        <title>Whole genome sequence of Eschrichtius robustus ER-17-0199.</title>
        <authorList>
            <person name="Bruniche-Olsen A."/>
            <person name="Black A.N."/>
            <person name="Fields C.J."/>
            <person name="Walden K."/>
            <person name="Dewoody J.A."/>
        </authorList>
    </citation>
    <scope>NUCLEOTIDE SEQUENCE [LARGE SCALE GENOMIC DNA]</scope>
    <source>
        <strain evidence="2">ER-17-0199</strain>
        <tissue evidence="2">Blubber</tissue>
    </source>
</reference>
<keyword evidence="3" id="KW-1185">Reference proteome</keyword>
<dbReference type="Gene3D" id="3.10.20.90">
    <property type="entry name" value="Phosphatidylinositol 3-kinase Catalytic Subunit, Chain A, domain 1"/>
    <property type="match status" value="1"/>
</dbReference>
<feature type="region of interest" description="Disordered" evidence="1">
    <location>
        <begin position="18"/>
        <end position="121"/>
    </location>
</feature>
<dbReference type="GO" id="GO:1904292">
    <property type="term" value="P:regulation of ERAD pathway"/>
    <property type="evidence" value="ECO:0007669"/>
    <property type="project" value="TreeGrafter"/>
</dbReference>
<dbReference type="EMBL" id="JAIQCJ010002103">
    <property type="protein sequence ID" value="KAJ8782610.1"/>
    <property type="molecule type" value="Genomic_DNA"/>
</dbReference>
<dbReference type="SUPFAM" id="SSF54236">
    <property type="entry name" value="Ubiquitin-like"/>
    <property type="match status" value="1"/>
</dbReference>
<dbReference type="GO" id="GO:0006511">
    <property type="term" value="P:ubiquitin-dependent protein catabolic process"/>
    <property type="evidence" value="ECO:0007669"/>
    <property type="project" value="TreeGrafter"/>
</dbReference>
<name>A0AB34GVV4_ESCRO</name>
<dbReference type="InterPro" id="IPR029071">
    <property type="entry name" value="Ubiquitin-like_domsf"/>
</dbReference>
<evidence type="ECO:0000256" key="1">
    <source>
        <dbReference type="SAM" id="MobiDB-lite"/>
    </source>
</evidence>
<dbReference type="GO" id="GO:0032469">
    <property type="term" value="P:endoplasmic reticulum calcium ion homeostasis"/>
    <property type="evidence" value="ECO:0007669"/>
    <property type="project" value="TreeGrafter"/>
</dbReference>
<dbReference type="PANTHER" id="PTHR12943:SF7">
    <property type="entry name" value="HOMOCYSTEINE-RESPONSIVE ENDOPLASMIC RETICULUM-RESIDENT UBIQUITIN-LIKE DOMAIN MEMBER 1 PROTEIN"/>
    <property type="match status" value="1"/>
</dbReference>
<protein>
    <submittedName>
        <fullName evidence="2">Uncharacterized protein</fullName>
    </submittedName>
</protein>
<feature type="compositionally biased region" description="Basic and acidic residues" evidence="1">
    <location>
        <begin position="21"/>
        <end position="38"/>
    </location>
</feature>
<proteinExistence type="predicted"/>
<dbReference type="GO" id="GO:0030968">
    <property type="term" value="P:endoplasmic reticulum unfolded protein response"/>
    <property type="evidence" value="ECO:0007669"/>
    <property type="project" value="TreeGrafter"/>
</dbReference>
<dbReference type="GO" id="GO:1902236">
    <property type="term" value="P:negative regulation of endoplasmic reticulum stress-induced intrinsic apoptotic signaling pathway"/>
    <property type="evidence" value="ECO:0007669"/>
    <property type="project" value="TreeGrafter"/>
</dbReference>
<evidence type="ECO:0000313" key="3">
    <source>
        <dbReference type="Proteomes" id="UP001159641"/>
    </source>
</evidence>
<accession>A0AB34GVV4</accession>
<dbReference type="PANTHER" id="PTHR12943">
    <property type="entry name" value="HOMOCYSTEINE-RESPONSIVE ENDOPLASMIC RETICULUM-RESIDENT UNIQUITIN-LIKE DOMAIN HERPUD PROTEIN FAMILY MEMBER"/>
    <property type="match status" value="1"/>
</dbReference>
<sequence length="204" mass="22914">MGLVSKGRSCCFVRKQFAEAAKPESRQGRPSLKCREQPEPGSKPVSQGRGAPRGPREPQHGHRTEAPRPQPRLTVTPRRRVASVCAHVLRPPFRPRSRAPIGPQSGRGVPIKGARDGRARSREANRFCGGWGRQRHFLPGVWERRRAYSAVDMEPEPVTLLVKSPNQRHRDLELSGDRSWSVSRLKAHLSRVYPERPAAIVPRS</sequence>